<protein>
    <submittedName>
        <fullName evidence="1">Uncharacterized protein</fullName>
    </submittedName>
</protein>
<dbReference type="Proteomes" id="UP000886860">
    <property type="component" value="Unassembled WGS sequence"/>
</dbReference>
<dbReference type="EMBL" id="DVKS01000103">
    <property type="protein sequence ID" value="HIT41658.1"/>
    <property type="molecule type" value="Genomic_DNA"/>
</dbReference>
<reference evidence="1" key="2">
    <citation type="journal article" date="2021" name="PeerJ">
        <title>Extensive microbial diversity within the chicken gut microbiome revealed by metagenomics and culture.</title>
        <authorList>
            <person name="Gilroy R."/>
            <person name="Ravi A."/>
            <person name="Getino M."/>
            <person name="Pursley I."/>
            <person name="Horton D.L."/>
            <person name="Alikhan N.F."/>
            <person name="Baker D."/>
            <person name="Gharbi K."/>
            <person name="Hall N."/>
            <person name="Watson M."/>
            <person name="Adriaenssens E.M."/>
            <person name="Foster-Nyarko E."/>
            <person name="Jarju S."/>
            <person name="Secka A."/>
            <person name="Antonio M."/>
            <person name="Oren A."/>
            <person name="Chaudhuri R.R."/>
            <person name="La Ragione R."/>
            <person name="Hildebrand F."/>
            <person name="Pallen M.J."/>
        </authorList>
    </citation>
    <scope>NUCLEOTIDE SEQUENCE</scope>
    <source>
        <strain evidence="1">CHK123-3438</strain>
    </source>
</reference>
<organism evidence="1 2">
    <name type="scientific">Candidatus Caccovicinus merdipullorum</name>
    <dbReference type="NCBI Taxonomy" id="2840724"/>
    <lineage>
        <taxon>Bacteria</taxon>
        <taxon>Bacillati</taxon>
        <taxon>Bacillota</taxon>
        <taxon>Clostridia</taxon>
        <taxon>Eubacteriales</taxon>
        <taxon>Candidatus Caccovicinus</taxon>
    </lineage>
</organism>
<gene>
    <name evidence="1" type="ORF">IAB60_06105</name>
</gene>
<accession>A0A9D1GIC5</accession>
<evidence type="ECO:0000313" key="1">
    <source>
        <dbReference type="EMBL" id="HIT41658.1"/>
    </source>
</evidence>
<dbReference type="AlphaFoldDB" id="A0A9D1GIC5"/>
<evidence type="ECO:0000313" key="2">
    <source>
        <dbReference type="Proteomes" id="UP000886860"/>
    </source>
</evidence>
<sequence length="65" mass="7149">MDDWGLHGEFRGLDMPVCSAGDCTGLIPSLPRDEEEILSYEELYPYLPQAANSTADGNEKTDSVQ</sequence>
<name>A0A9D1GIC5_9FIRM</name>
<proteinExistence type="predicted"/>
<reference evidence="1" key="1">
    <citation type="submission" date="2020-10" db="EMBL/GenBank/DDBJ databases">
        <authorList>
            <person name="Gilroy R."/>
        </authorList>
    </citation>
    <scope>NUCLEOTIDE SEQUENCE</scope>
    <source>
        <strain evidence="1">CHK123-3438</strain>
    </source>
</reference>
<comment type="caution">
    <text evidence="1">The sequence shown here is derived from an EMBL/GenBank/DDBJ whole genome shotgun (WGS) entry which is preliminary data.</text>
</comment>